<dbReference type="Proteomes" id="UP001524435">
    <property type="component" value="Unassembled WGS sequence"/>
</dbReference>
<reference evidence="1 2" key="1">
    <citation type="submission" date="2022-06" db="EMBL/GenBank/DDBJ databases">
        <title>Isolation of gut microbiota from human fecal samples.</title>
        <authorList>
            <person name="Pamer E.G."/>
            <person name="Barat B."/>
            <person name="Waligurski E."/>
            <person name="Medina S."/>
            <person name="Paddock L."/>
            <person name="Mostad J."/>
        </authorList>
    </citation>
    <scope>NUCLEOTIDE SEQUENCE [LARGE SCALE GENOMIC DNA]</scope>
    <source>
        <strain evidence="1 2">DFI.6.1</strain>
    </source>
</reference>
<dbReference type="Gene3D" id="2.30.30.110">
    <property type="match status" value="1"/>
</dbReference>
<proteinExistence type="predicted"/>
<sequence>MDIQKLMGMMQKEDGTQPVSKSHEWDRLWNQYVEEKGGEYHSLSIGEAVPRMISAVNYQNRRDYYSCEELGIRVRVGDIAYIDFGEAYRNEIGFQHFGLILKLYRNKAFVVPMSGNYQAYLSAYGKDNPKGKKHLMRLGKLAGMNKESVLFINDVKWINTARIIDIKAHVRKNSKQFQEIRERVLQCLV</sequence>
<evidence type="ECO:0000313" key="1">
    <source>
        <dbReference type="EMBL" id="MCQ5121599.1"/>
    </source>
</evidence>
<accession>A0ABT1SK71</accession>
<dbReference type="RefSeq" id="WP_102268192.1">
    <property type="nucleotide sequence ID" value="NZ_CALVCM010000002.1"/>
</dbReference>
<name>A0ABT1SK71_9FIRM</name>
<comment type="caution">
    <text evidence="1">The sequence shown here is derived from an EMBL/GenBank/DDBJ whole genome shotgun (WGS) entry which is preliminary data.</text>
</comment>
<dbReference type="EMBL" id="JANGCH010000005">
    <property type="protein sequence ID" value="MCQ5121599.1"/>
    <property type="molecule type" value="Genomic_DNA"/>
</dbReference>
<dbReference type="SUPFAM" id="SSF50118">
    <property type="entry name" value="Cell growth inhibitor/plasmid maintenance toxic component"/>
    <property type="match status" value="1"/>
</dbReference>
<protein>
    <submittedName>
        <fullName evidence="1">Uncharacterized protein</fullName>
    </submittedName>
</protein>
<keyword evidence="2" id="KW-1185">Reference proteome</keyword>
<gene>
    <name evidence="1" type="ORF">NE663_04910</name>
</gene>
<dbReference type="InterPro" id="IPR011067">
    <property type="entry name" value="Plasmid_toxin/cell-grow_inhib"/>
</dbReference>
<organism evidence="1 2">
    <name type="scientific">Massilicoli timonensis</name>
    <dbReference type="NCBI Taxonomy" id="2015901"/>
    <lineage>
        <taxon>Bacteria</taxon>
        <taxon>Bacillati</taxon>
        <taxon>Bacillota</taxon>
        <taxon>Erysipelotrichia</taxon>
        <taxon>Erysipelotrichales</taxon>
        <taxon>Erysipelotrichaceae</taxon>
        <taxon>Massilicoli</taxon>
    </lineage>
</organism>
<evidence type="ECO:0000313" key="2">
    <source>
        <dbReference type="Proteomes" id="UP001524435"/>
    </source>
</evidence>